<dbReference type="Proteomes" id="UP001209803">
    <property type="component" value="Chromosome"/>
</dbReference>
<feature type="domain" description="HTH araC/xylS-type" evidence="4">
    <location>
        <begin position="225"/>
        <end position="323"/>
    </location>
</feature>
<name>A0ABY8F278_9HYPH</name>
<sequence length="323" mass="35426">MSDIVAEENNPAPVSTDKRDPLSEVLHLLNLSGTFYCVPELTAPWGIAVPELAKRLVLIVVTEGKCILDLKNGDVLELGHGQLALLPHGRAVDLRDNAGSPLTPLFDIPAKRHSPNFETMSFGGGGAMTRMTCGVLKVDHVAAERLIELLPQVIFLDEFDLQAGRWLEGTLQYLAEEARNPQPGGETVLTRLTDILVVQAIRSWLKRSPDQQTGWIAALRDLKVGKALQVFHKEPDASWTIERLAQHAGMSRSAFAARFKELTGDGVMNYVTRWRMQLACSELKNSGSSLAEIASSVGYESEAAFARAFKRVVGQTPASFRKL</sequence>
<dbReference type="InterPro" id="IPR018062">
    <property type="entry name" value="HTH_AraC-typ_CS"/>
</dbReference>
<evidence type="ECO:0000256" key="2">
    <source>
        <dbReference type="ARBA" id="ARBA00023125"/>
    </source>
</evidence>
<gene>
    <name evidence="5" type="ORF">K1718_17465</name>
</gene>
<dbReference type="InterPro" id="IPR009057">
    <property type="entry name" value="Homeodomain-like_sf"/>
</dbReference>
<dbReference type="RefSeq" id="WP_265681390.1">
    <property type="nucleotide sequence ID" value="NZ_CP120863.1"/>
</dbReference>
<dbReference type="PRINTS" id="PR00032">
    <property type="entry name" value="HTHARAC"/>
</dbReference>
<dbReference type="InterPro" id="IPR018060">
    <property type="entry name" value="HTH_AraC"/>
</dbReference>
<accession>A0ABY8F278</accession>
<dbReference type="InterPro" id="IPR020449">
    <property type="entry name" value="Tscrpt_reg_AraC-type_HTH"/>
</dbReference>
<dbReference type="SMART" id="SM00342">
    <property type="entry name" value="HTH_ARAC"/>
    <property type="match status" value="1"/>
</dbReference>
<organism evidence="5 6">
    <name type="scientific">Roseibium porphyridii</name>
    <dbReference type="NCBI Taxonomy" id="2866279"/>
    <lineage>
        <taxon>Bacteria</taxon>
        <taxon>Pseudomonadati</taxon>
        <taxon>Pseudomonadota</taxon>
        <taxon>Alphaproteobacteria</taxon>
        <taxon>Hyphomicrobiales</taxon>
        <taxon>Stappiaceae</taxon>
        <taxon>Roseibium</taxon>
    </lineage>
</organism>
<dbReference type="PANTHER" id="PTHR46796:SF7">
    <property type="entry name" value="ARAC FAMILY TRANSCRIPTIONAL REGULATOR"/>
    <property type="match status" value="1"/>
</dbReference>
<keyword evidence="6" id="KW-1185">Reference proteome</keyword>
<keyword evidence="1" id="KW-0805">Transcription regulation</keyword>
<dbReference type="PROSITE" id="PS00041">
    <property type="entry name" value="HTH_ARAC_FAMILY_1"/>
    <property type="match status" value="1"/>
</dbReference>
<protein>
    <submittedName>
        <fullName evidence="5">AraC family transcriptional regulator</fullName>
    </submittedName>
</protein>
<proteinExistence type="predicted"/>
<dbReference type="Pfam" id="PF12852">
    <property type="entry name" value="Cupin_6"/>
    <property type="match status" value="1"/>
</dbReference>
<evidence type="ECO:0000256" key="3">
    <source>
        <dbReference type="ARBA" id="ARBA00023163"/>
    </source>
</evidence>
<dbReference type="PANTHER" id="PTHR46796">
    <property type="entry name" value="HTH-TYPE TRANSCRIPTIONAL ACTIVATOR RHAS-RELATED"/>
    <property type="match status" value="1"/>
</dbReference>
<dbReference type="EMBL" id="CP120863">
    <property type="protein sequence ID" value="WFE87945.1"/>
    <property type="molecule type" value="Genomic_DNA"/>
</dbReference>
<dbReference type="SUPFAM" id="SSF46689">
    <property type="entry name" value="Homeodomain-like"/>
    <property type="match status" value="2"/>
</dbReference>
<dbReference type="InterPro" id="IPR050204">
    <property type="entry name" value="AraC_XylS_family_regulators"/>
</dbReference>
<dbReference type="Pfam" id="PF12833">
    <property type="entry name" value="HTH_18"/>
    <property type="match status" value="1"/>
</dbReference>
<dbReference type="Gene3D" id="1.10.10.60">
    <property type="entry name" value="Homeodomain-like"/>
    <property type="match status" value="1"/>
</dbReference>
<dbReference type="PROSITE" id="PS01124">
    <property type="entry name" value="HTH_ARAC_FAMILY_2"/>
    <property type="match status" value="1"/>
</dbReference>
<reference evidence="5 6" key="1">
    <citation type="submission" date="2023-03" db="EMBL/GenBank/DDBJ databases">
        <title>Roseibium porphyridii sp. nov. and Roseibium rhodosorbium sp. nov. isolated from marine algae, Porphyridium cruentum and Rhodosorus marinus, respectively.</title>
        <authorList>
            <person name="Lee M.W."/>
            <person name="Choi B.J."/>
            <person name="Lee J.K."/>
            <person name="Choi D.G."/>
            <person name="Baek J.H."/>
            <person name="Bayburt H."/>
            <person name="Kim J.M."/>
            <person name="Han D.M."/>
            <person name="Kim K.H."/>
            <person name="Jeon C.O."/>
        </authorList>
    </citation>
    <scope>NUCLEOTIDE SEQUENCE [LARGE SCALE GENOMIC DNA]</scope>
    <source>
        <strain evidence="5 6">KMA01</strain>
    </source>
</reference>
<keyword evidence="3" id="KW-0804">Transcription</keyword>
<keyword evidence="2" id="KW-0238">DNA-binding</keyword>
<dbReference type="InterPro" id="IPR032783">
    <property type="entry name" value="AraC_lig"/>
</dbReference>
<evidence type="ECO:0000313" key="6">
    <source>
        <dbReference type="Proteomes" id="UP001209803"/>
    </source>
</evidence>
<evidence type="ECO:0000313" key="5">
    <source>
        <dbReference type="EMBL" id="WFE87945.1"/>
    </source>
</evidence>
<evidence type="ECO:0000256" key="1">
    <source>
        <dbReference type="ARBA" id="ARBA00023015"/>
    </source>
</evidence>
<evidence type="ECO:0000259" key="4">
    <source>
        <dbReference type="PROSITE" id="PS01124"/>
    </source>
</evidence>